<name>A0A1H8K1V2_9BACI</name>
<evidence type="ECO:0000256" key="3">
    <source>
        <dbReference type="ARBA" id="ARBA00022475"/>
    </source>
</evidence>
<feature type="transmembrane region" description="Helical" evidence="7">
    <location>
        <begin position="212"/>
        <end position="234"/>
    </location>
</feature>
<comment type="similarity">
    <text evidence="2">Belongs to the EamA transporter family.</text>
</comment>
<dbReference type="InterPro" id="IPR037185">
    <property type="entry name" value="EmrE-like"/>
</dbReference>
<evidence type="ECO:0000256" key="1">
    <source>
        <dbReference type="ARBA" id="ARBA00004651"/>
    </source>
</evidence>
<dbReference type="PANTHER" id="PTHR32322">
    <property type="entry name" value="INNER MEMBRANE TRANSPORTER"/>
    <property type="match status" value="1"/>
</dbReference>
<keyword evidence="5 7" id="KW-1133">Transmembrane helix</keyword>
<dbReference type="InterPro" id="IPR050638">
    <property type="entry name" value="AA-Vitamin_Transporters"/>
</dbReference>
<organism evidence="9 10">
    <name type="scientific">Mesobacillus persicus</name>
    <dbReference type="NCBI Taxonomy" id="930146"/>
    <lineage>
        <taxon>Bacteria</taxon>
        <taxon>Bacillati</taxon>
        <taxon>Bacillota</taxon>
        <taxon>Bacilli</taxon>
        <taxon>Bacillales</taxon>
        <taxon>Bacillaceae</taxon>
        <taxon>Mesobacillus</taxon>
    </lineage>
</organism>
<feature type="transmembrane region" description="Helical" evidence="7">
    <location>
        <begin position="181"/>
        <end position="200"/>
    </location>
</feature>
<keyword evidence="3" id="KW-1003">Cell membrane</keyword>
<feature type="transmembrane region" description="Helical" evidence="7">
    <location>
        <begin position="66"/>
        <end position="86"/>
    </location>
</feature>
<dbReference type="GO" id="GO:0005886">
    <property type="term" value="C:plasma membrane"/>
    <property type="evidence" value="ECO:0007669"/>
    <property type="project" value="UniProtKB-SubCell"/>
</dbReference>
<evidence type="ECO:0000313" key="10">
    <source>
        <dbReference type="Proteomes" id="UP000198553"/>
    </source>
</evidence>
<gene>
    <name evidence="9" type="ORF">SAMN05192533_1247</name>
</gene>
<evidence type="ECO:0000256" key="2">
    <source>
        <dbReference type="ARBA" id="ARBA00007362"/>
    </source>
</evidence>
<accession>A0A1H8K1V2</accession>
<feature type="transmembrane region" description="Helical" evidence="7">
    <location>
        <begin position="148"/>
        <end position="169"/>
    </location>
</feature>
<sequence length="305" mass="32302">MKNLSIYAILIGIMFIWGMNVTAIKTLVQYFPTITIQSARVFTAGLVVFAILAMMKKIRKPTKKEYVYIILGGLLNVTTHHLFLGVGLSKTSGVNGGLILGMGPLLTALMAILFLGTRLTLARTIGFISGGIGITLTVLGGGNGLSGISLGDLAIFLSITAQAASFIIISKAAKTMDPRLLTGYMLIFGSVVLFFIGLIIEPEGLGSLANDSLSLWLVFLGSAVIATAFGHMLYNHAVGVVGPAETSIFLNLNTFFSLIGASIFLGEEITSFHLLGLVFIVIGVLFGSGAIEELLLKRKATRKVA</sequence>
<keyword evidence="10" id="KW-1185">Reference proteome</keyword>
<evidence type="ECO:0000256" key="6">
    <source>
        <dbReference type="ARBA" id="ARBA00023136"/>
    </source>
</evidence>
<keyword evidence="6 7" id="KW-0472">Membrane</keyword>
<dbReference type="AlphaFoldDB" id="A0A1H8K1V2"/>
<keyword evidence="4 7" id="KW-0812">Transmembrane</keyword>
<feature type="domain" description="EamA" evidence="8">
    <location>
        <begin position="7"/>
        <end position="138"/>
    </location>
</feature>
<comment type="subcellular location">
    <subcellularLocation>
        <location evidence="1">Cell membrane</location>
        <topology evidence="1">Multi-pass membrane protein</topology>
    </subcellularLocation>
</comment>
<dbReference type="InterPro" id="IPR000620">
    <property type="entry name" value="EamA_dom"/>
</dbReference>
<proteinExistence type="inferred from homology"/>
<dbReference type="EMBL" id="FOBW01000024">
    <property type="protein sequence ID" value="SEN86902.1"/>
    <property type="molecule type" value="Genomic_DNA"/>
</dbReference>
<dbReference type="Pfam" id="PF00892">
    <property type="entry name" value="EamA"/>
    <property type="match status" value="2"/>
</dbReference>
<evidence type="ECO:0000256" key="5">
    <source>
        <dbReference type="ARBA" id="ARBA00022989"/>
    </source>
</evidence>
<dbReference type="STRING" id="930146.SAMN05192533_1247"/>
<protein>
    <submittedName>
        <fullName evidence="9">EamA domain-containing membrane protein RarD</fullName>
    </submittedName>
</protein>
<dbReference type="PANTHER" id="PTHR32322:SF18">
    <property type="entry name" value="S-ADENOSYLMETHIONINE_S-ADENOSYLHOMOCYSTEINE TRANSPORTER"/>
    <property type="match status" value="1"/>
</dbReference>
<dbReference type="SUPFAM" id="SSF103481">
    <property type="entry name" value="Multidrug resistance efflux transporter EmrE"/>
    <property type="match status" value="2"/>
</dbReference>
<feature type="transmembrane region" description="Helical" evidence="7">
    <location>
        <begin position="98"/>
        <end position="117"/>
    </location>
</feature>
<dbReference type="RefSeq" id="WP_280140001.1">
    <property type="nucleotide sequence ID" value="NZ_FOBW01000024.1"/>
</dbReference>
<evidence type="ECO:0000259" key="8">
    <source>
        <dbReference type="Pfam" id="PF00892"/>
    </source>
</evidence>
<feature type="transmembrane region" description="Helical" evidence="7">
    <location>
        <begin position="272"/>
        <end position="296"/>
    </location>
</feature>
<evidence type="ECO:0000313" key="9">
    <source>
        <dbReference type="EMBL" id="SEN86902.1"/>
    </source>
</evidence>
<evidence type="ECO:0000256" key="4">
    <source>
        <dbReference type="ARBA" id="ARBA00022692"/>
    </source>
</evidence>
<feature type="transmembrane region" description="Helical" evidence="7">
    <location>
        <begin position="34"/>
        <end position="54"/>
    </location>
</feature>
<feature type="transmembrane region" description="Helical" evidence="7">
    <location>
        <begin position="124"/>
        <end position="142"/>
    </location>
</feature>
<dbReference type="Proteomes" id="UP000198553">
    <property type="component" value="Unassembled WGS sequence"/>
</dbReference>
<evidence type="ECO:0000256" key="7">
    <source>
        <dbReference type="SAM" id="Phobius"/>
    </source>
</evidence>
<feature type="transmembrane region" description="Helical" evidence="7">
    <location>
        <begin position="246"/>
        <end position="266"/>
    </location>
</feature>
<feature type="domain" description="EamA" evidence="8">
    <location>
        <begin position="150"/>
        <end position="286"/>
    </location>
</feature>
<feature type="transmembrane region" description="Helical" evidence="7">
    <location>
        <begin position="7"/>
        <end position="28"/>
    </location>
</feature>
<reference evidence="10" key="1">
    <citation type="submission" date="2016-10" db="EMBL/GenBank/DDBJ databases">
        <authorList>
            <person name="Varghese N."/>
            <person name="Submissions S."/>
        </authorList>
    </citation>
    <scope>NUCLEOTIDE SEQUENCE [LARGE SCALE GENOMIC DNA]</scope>
    <source>
        <strain evidence="10">B48,IBRC-M 10115,DSM 25386,CECT 8001</strain>
    </source>
</reference>